<dbReference type="GO" id="GO:0004342">
    <property type="term" value="F:glucosamine-6-phosphate deaminase activity"/>
    <property type="evidence" value="ECO:0007669"/>
    <property type="project" value="InterPro"/>
</dbReference>
<dbReference type="InterPro" id="IPR037171">
    <property type="entry name" value="NagB/RpiA_transferase-like"/>
</dbReference>
<keyword evidence="1" id="KW-0119">Carbohydrate metabolism</keyword>
<dbReference type="PANTHER" id="PTHR11280:SF6">
    <property type="entry name" value="GLUCOSAMINE-6-PHOSPHATE ISOMERASE NAGB"/>
    <property type="match status" value="1"/>
</dbReference>
<dbReference type="GO" id="GO:0042802">
    <property type="term" value="F:identical protein binding"/>
    <property type="evidence" value="ECO:0007669"/>
    <property type="project" value="TreeGrafter"/>
</dbReference>
<organism evidence="3 4">
    <name type="scientific">Fischerella major NIES-592</name>
    <dbReference type="NCBI Taxonomy" id="210994"/>
    <lineage>
        <taxon>Bacteria</taxon>
        <taxon>Bacillati</taxon>
        <taxon>Cyanobacteriota</taxon>
        <taxon>Cyanophyceae</taxon>
        <taxon>Nostocales</taxon>
        <taxon>Hapalosiphonaceae</taxon>
        <taxon>Fischerella</taxon>
    </lineage>
</organism>
<dbReference type="AlphaFoldDB" id="A0A1U7GYT8"/>
<dbReference type="Proteomes" id="UP000186391">
    <property type="component" value="Unassembled WGS sequence"/>
</dbReference>
<feature type="domain" description="Glucosamine/galactosamine-6-phosphate isomerase" evidence="2">
    <location>
        <begin position="21"/>
        <end position="244"/>
    </location>
</feature>
<protein>
    <submittedName>
        <fullName evidence="3">Glucosamine-6-phosphate deaminase</fullName>
    </submittedName>
</protein>
<dbReference type="GO" id="GO:0006043">
    <property type="term" value="P:glucosamine catabolic process"/>
    <property type="evidence" value="ECO:0007669"/>
    <property type="project" value="TreeGrafter"/>
</dbReference>
<dbReference type="SUPFAM" id="SSF100950">
    <property type="entry name" value="NagB/RpiA/CoA transferase-like"/>
    <property type="match status" value="1"/>
</dbReference>
<dbReference type="InterPro" id="IPR006148">
    <property type="entry name" value="Glc/Gal-6P_isomerase"/>
</dbReference>
<dbReference type="CDD" id="cd01399">
    <property type="entry name" value="GlcN6P_deaminase"/>
    <property type="match status" value="1"/>
</dbReference>
<dbReference type="GO" id="GO:0005975">
    <property type="term" value="P:carbohydrate metabolic process"/>
    <property type="evidence" value="ECO:0007669"/>
    <property type="project" value="InterPro"/>
</dbReference>
<dbReference type="Pfam" id="PF01182">
    <property type="entry name" value="Glucosamine_iso"/>
    <property type="match status" value="1"/>
</dbReference>
<dbReference type="RefSeq" id="WP_073555985.1">
    <property type="nucleotide sequence ID" value="NZ_MRCA01000006.1"/>
</dbReference>
<comment type="caution">
    <text evidence="3">The sequence shown here is derived from an EMBL/GenBank/DDBJ whole genome shotgun (WGS) entry which is preliminary data.</text>
</comment>
<evidence type="ECO:0000259" key="2">
    <source>
        <dbReference type="Pfam" id="PF01182"/>
    </source>
</evidence>
<dbReference type="PANTHER" id="PTHR11280">
    <property type="entry name" value="GLUCOSAMINE-6-PHOSPHATE ISOMERASE"/>
    <property type="match status" value="1"/>
</dbReference>
<dbReference type="GO" id="GO:0019262">
    <property type="term" value="P:N-acetylneuraminate catabolic process"/>
    <property type="evidence" value="ECO:0007669"/>
    <property type="project" value="TreeGrafter"/>
</dbReference>
<keyword evidence="4" id="KW-1185">Reference proteome</keyword>
<dbReference type="GO" id="GO:0005737">
    <property type="term" value="C:cytoplasm"/>
    <property type="evidence" value="ECO:0007669"/>
    <property type="project" value="TreeGrafter"/>
</dbReference>
<evidence type="ECO:0000313" key="4">
    <source>
        <dbReference type="Proteomes" id="UP000186391"/>
    </source>
</evidence>
<evidence type="ECO:0000313" key="3">
    <source>
        <dbReference type="EMBL" id="OKH13593.1"/>
    </source>
</evidence>
<accession>A0A1U7GYT8</accession>
<dbReference type="GO" id="GO:0006046">
    <property type="term" value="P:N-acetylglucosamine catabolic process"/>
    <property type="evidence" value="ECO:0007669"/>
    <property type="project" value="TreeGrafter"/>
</dbReference>
<dbReference type="OrthoDB" id="9791139at2"/>
<dbReference type="InterPro" id="IPR004547">
    <property type="entry name" value="Glucosamine6P_isomerase"/>
</dbReference>
<dbReference type="Gene3D" id="3.40.50.1360">
    <property type="match status" value="1"/>
</dbReference>
<proteinExistence type="predicted"/>
<evidence type="ECO:0000256" key="1">
    <source>
        <dbReference type="ARBA" id="ARBA00023277"/>
    </source>
</evidence>
<reference evidence="3 4" key="1">
    <citation type="submission" date="2016-11" db="EMBL/GenBank/DDBJ databases">
        <title>Draft Genome Sequences of Nine Cyanobacterial Strains from Diverse Habitats.</title>
        <authorList>
            <person name="Zhu T."/>
            <person name="Hou S."/>
            <person name="Lu X."/>
            <person name="Hess W.R."/>
        </authorList>
    </citation>
    <scope>NUCLEOTIDE SEQUENCE [LARGE SCALE GENOMIC DNA]</scope>
    <source>
        <strain evidence="3 4">NIES-592</strain>
    </source>
</reference>
<name>A0A1U7GYT8_9CYAN</name>
<sequence length="267" mass="30105">MPTAKKVFRVDELNVQIYRGETELAQNVAEIAQNYLRDVLQQNGKAFVLLATGNSQIKFLDALIALDGIDWQRVTCFHLDEYLGISAAHAASFRRYLRERFHNRVNLKEFHYIEGDTLEPILECDRYSKLLQAQPIDLCCLGVGENGHIAFNDPSVANFQDRYSVKLVKLDQLNQQQQVKQGHFPSLEAVPKYAFTVTIPTICSAKKILCLVPGSHKAKIVQKMLQGDISTDCPVSVLRQYSQTTLFLDEDSASLLSQSTSSHTRKS</sequence>
<dbReference type="EMBL" id="MRCA01000006">
    <property type="protein sequence ID" value="OKH13593.1"/>
    <property type="molecule type" value="Genomic_DNA"/>
</dbReference>
<gene>
    <name evidence="3" type="ORF">NIES592_13305</name>
</gene>